<dbReference type="EMBL" id="CM029041">
    <property type="protein sequence ID" value="KAG2625413.1"/>
    <property type="molecule type" value="Genomic_DNA"/>
</dbReference>
<evidence type="ECO:0000313" key="5">
    <source>
        <dbReference type="Proteomes" id="UP000823388"/>
    </source>
</evidence>
<organism evidence="4 5">
    <name type="scientific">Panicum virgatum</name>
    <name type="common">Blackwell switchgrass</name>
    <dbReference type="NCBI Taxonomy" id="38727"/>
    <lineage>
        <taxon>Eukaryota</taxon>
        <taxon>Viridiplantae</taxon>
        <taxon>Streptophyta</taxon>
        <taxon>Embryophyta</taxon>
        <taxon>Tracheophyta</taxon>
        <taxon>Spermatophyta</taxon>
        <taxon>Magnoliopsida</taxon>
        <taxon>Liliopsida</taxon>
        <taxon>Poales</taxon>
        <taxon>Poaceae</taxon>
        <taxon>PACMAD clade</taxon>
        <taxon>Panicoideae</taxon>
        <taxon>Panicodae</taxon>
        <taxon>Paniceae</taxon>
        <taxon>Panicinae</taxon>
        <taxon>Panicum</taxon>
        <taxon>Panicum sect. Hiantes</taxon>
    </lineage>
</organism>
<dbReference type="AlphaFoldDB" id="A0A8T0UXH9"/>
<dbReference type="Gene3D" id="4.10.60.10">
    <property type="entry name" value="Zinc finger, CCHC-type"/>
    <property type="match status" value="1"/>
</dbReference>
<protein>
    <recommendedName>
        <fullName evidence="3">CCHC-type domain-containing protein</fullName>
    </recommendedName>
</protein>
<dbReference type="InterPro" id="IPR036875">
    <property type="entry name" value="Znf_CCHC_sf"/>
</dbReference>
<feature type="compositionally biased region" description="Polar residues" evidence="2">
    <location>
        <begin position="41"/>
        <end position="52"/>
    </location>
</feature>
<reference evidence="4" key="1">
    <citation type="submission" date="2020-05" db="EMBL/GenBank/DDBJ databases">
        <title>WGS assembly of Panicum virgatum.</title>
        <authorList>
            <person name="Lovell J.T."/>
            <person name="Jenkins J."/>
            <person name="Shu S."/>
            <person name="Juenger T.E."/>
            <person name="Schmutz J."/>
        </authorList>
    </citation>
    <scope>NUCLEOTIDE SEQUENCE</scope>
    <source>
        <strain evidence="4">AP13</strain>
    </source>
</reference>
<feature type="compositionally biased region" description="Polar residues" evidence="2">
    <location>
        <begin position="289"/>
        <end position="304"/>
    </location>
</feature>
<dbReference type="SMART" id="SM00343">
    <property type="entry name" value="ZnF_C2HC"/>
    <property type="match status" value="2"/>
</dbReference>
<dbReference type="GO" id="GO:0003676">
    <property type="term" value="F:nucleic acid binding"/>
    <property type="evidence" value="ECO:0007669"/>
    <property type="project" value="InterPro"/>
</dbReference>
<proteinExistence type="predicted"/>
<evidence type="ECO:0000256" key="1">
    <source>
        <dbReference type="PROSITE-ProRule" id="PRU00047"/>
    </source>
</evidence>
<feature type="compositionally biased region" description="Polar residues" evidence="2">
    <location>
        <begin position="361"/>
        <end position="370"/>
    </location>
</feature>
<feature type="compositionally biased region" description="Polar residues" evidence="2">
    <location>
        <begin position="312"/>
        <end position="324"/>
    </location>
</feature>
<keyword evidence="1" id="KW-0863">Zinc-finger</keyword>
<feature type="region of interest" description="Disordered" evidence="2">
    <location>
        <begin position="1"/>
        <end position="82"/>
    </location>
</feature>
<feature type="compositionally biased region" description="Polar residues" evidence="2">
    <location>
        <begin position="67"/>
        <end position="77"/>
    </location>
</feature>
<evidence type="ECO:0000256" key="2">
    <source>
        <dbReference type="SAM" id="MobiDB-lite"/>
    </source>
</evidence>
<dbReference type="InterPro" id="IPR001878">
    <property type="entry name" value="Znf_CCHC"/>
</dbReference>
<accession>A0A8T0UXH9</accession>
<name>A0A8T0UXH9_PANVG</name>
<dbReference type="GO" id="GO:0008270">
    <property type="term" value="F:zinc ion binding"/>
    <property type="evidence" value="ECO:0007669"/>
    <property type="project" value="UniProtKB-KW"/>
</dbReference>
<gene>
    <name evidence="4" type="ORF">PVAP13_3KG207177</name>
</gene>
<feature type="compositionally biased region" description="Basic residues" evidence="2">
    <location>
        <begin position="374"/>
        <end position="385"/>
    </location>
</feature>
<feature type="compositionally biased region" description="Pro residues" evidence="2">
    <location>
        <begin position="13"/>
        <end position="26"/>
    </location>
</feature>
<dbReference type="SUPFAM" id="SSF57756">
    <property type="entry name" value="Retrovirus zinc finger-like domains"/>
    <property type="match status" value="1"/>
</dbReference>
<evidence type="ECO:0000313" key="4">
    <source>
        <dbReference type="EMBL" id="KAG2625413.1"/>
    </source>
</evidence>
<keyword evidence="5" id="KW-1185">Reference proteome</keyword>
<feature type="domain" description="CCHC-type" evidence="3">
    <location>
        <begin position="258"/>
        <end position="273"/>
    </location>
</feature>
<evidence type="ECO:0000259" key="3">
    <source>
        <dbReference type="PROSITE" id="PS50158"/>
    </source>
</evidence>
<dbReference type="Proteomes" id="UP000823388">
    <property type="component" value="Chromosome 3K"/>
</dbReference>
<feature type="region of interest" description="Disordered" evidence="2">
    <location>
        <begin position="288"/>
        <end position="338"/>
    </location>
</feature>
<sequence length="519" mass="54277">MEDLSPPLSSPGAPRPTSPTPAPTPGPAATSILSPSPALGASSTTPNRSSLGSPCATVGRSKAQRWNDASPSSSQSGDARPSFRDVLLAGASRAGRGTTSSPGSRGVFPAVVAPVPAASSASGEARHPVTNLVAHGMVASQASVSTVPSASLLPVVSGGARPMSRPSARPHGACSGLWHRSGGKIFPPPAAGRLRFIKQRWASKPDSEGWRKCHFSRGLGHRQQPARPRRRVPTDLHGKCFNCFSTAHLVVQCRQRPRCFRCRALGHRSYSCPGPNLIPQRRLVWRPTAPSTTTGCTAPSQRSAPASAGQVAASTAPSQRSTPASAGRVAASTAPSQRPSPAILELGVLCSPTDHVVAMTSDRSAVQEANQGGGRRRRRRPRFRRRADAGQSESTAPPDAPPLGTEETMEDLAAPTLDEQTDKPCIINWSSRIARAEEDLVHAVIVTVIGASPLAPAHAVADILAAKLNVEASSLVLRRASPSSYLLMLPDVSLVNRLVSQQQPLRSPEFSLCAKNGAG</sequence>
<keyword evidence="1" id="KW-0862">Zinc</keyword>
<comment type="caution">
    <text evidence="4">The sequence shown here is derived from an EMBL/GenBank/DDBJ whole genome shotgun (WGS) entry which is preliminary data.</text>
</comment>
<keyword evidence="1" id="KW-0479">Metal-binding</keyword>
<dbReference type="PROSITE" id="PS50158">
    <property type="entry name" value="ZF_CCHC"/>
    <property type="match status" value="1"/>
</dbReference>
<feature type="region of interest" description="Disordered" evidence="2">
    <location>
        <begin position="359"/>
        <end position="406"/>
    </location>
</feature>